<name>A0AB34K7M3_PRYPA</name>
<reference evidence="2 3" key="1">
    <citation type="journal article" date="2024" name="Science">
        <title>Giant polyketide synthase enzymes in the biosynthesis of giant marine polyether toxins.</title>
        <authorList>
            <person name="Fallon T.R."/>
            <person name="Shende V.V."/>
            <person name="Wierzbicki I.H."/>
            <person name="Pendleton A.L."/>
            <person name="Watervoot N.F."/>
            <person name="Auber R.P."/>
            <person name="Gonzalez D.J."/>
            <person name="Wisecaver J.H."/>
            <person name="Moore B.S."/>
        </authorList>
    </citation>
    <scope>NUCLEOTIDE SEQUENCE [LARGE SCALE GENOMIC DNA]</scope>
    <source>
        <strain evidence="2 3">12B1</strain>
    </source>
</reference>
<sequence length="456" mass="51741">MYSLTSALLGDSSEFSLDMQEWAAQISAPPLNEIPTGLLDSSPVFADRRLDRLTFPPVYKPPKLGWPPRIRPSQPLPQPYVCPRRAADLMPSDTWRRVERWLSRTLDDLICIRDEGEGCKRSRPGVLVIGQSDLHPWARGVVWDFRNSPKVCATPLDFHAPLEHTLNVEYLTHRLRDYPNQQIVGFIAEGMRPWADVELQTVLVPHLLSLVKGFPSVVKEIKRMCAPELRWYSTHADFPFWPMYSLGEGCVPRKLEDRWRRCEEGGGPRKETFDQSGVRALSINEASRLAHAMRALLVLKRAAFLMQEPVYLFGDDVKDYFNHFLHAPEVLHLMNTVFLDADDLTEPAIYKQKKGALIFVHEKRMGFGLHPNSVIAQDFSEALNSMFREDVDRIEDPILEADTRPSAQGRRMPQAHPVVDSACSGTPYANVASSPAAERSDSPPYVRPSKRCSYAN</sequence>
<dbReference type="Proteomes" id="UP001515480">
    <property type="component" value="Unassembled WGS sequence"/>
</dbReference>
<feature type="region of interest" description="Disordered" evidence="1">
    <location>
        <begin position="406"/>
        <end position="456"/>
    </location>
</feature>
<proteinExistence type="predicted"/>
<accession>A0AB34K7M3</accession>
<dbReference type="AlphaFoldDB" id="A0AB34K7M3"/>
<comment type="caution">
    <text evidence="2">The sequence shown here is derived from an EMBL/GenBank/DDBJ whole genome shotgun (WGS) entry which is preliminary data.</text>
</comment>
<keyword evidence="3" id="KW-1185">Reference proteome</keyword>
<dbReference type="EMBL" id="JBGBPQ010000001">
    <property type="protein sequence ID" value="KAL1530135.1"/>
    <property type="molecule type" value="Genomic_DNA"/>
</dbReference>
<evidence type="ECO:0000313" key="3">
    <source>
        <dbReference type="Proteomes" id="UP001515480"/>
    </source>
</evidence>
<evidence type="ECO:0000313" key="2">
    <source>
        <dbReference type="EMBL" id="KAL1530135.1"/>
    </source>
</evidence>
<organism evidence="2 3">
    <name type="scientific">Prymnesium parvum</name>
    <name type="common">Toxic golden alga</name>
    <dbReference type="NCBI Taxonomy" id="97485"/>
    <lineage>
        <taxon>Eukaryota</taxon>
        <taxon>Haptista</taxon>
        <taxon>Haptophyta</taxon>
        <taxon>Prymnesiophyceae</taxon>
        <taxon>Prymnesiales</taxon>
        <taxon>Prymnesiaceae</taxon>
        <taxon>Prymnesium</taxon>
    </lineage>
</organism>
<gene>
    <name evidence="2" type="ORF">AB1Y20_001051</name>
</gene>
<evidence type="ECO:0000256" key="1">
    <source>
        <dbReference type="SAM" id="MobiDB-lite"/>
    </source>
</evidence>
<protein>
    <submittedName>
        <fullName evidence="2">Uncharacterized protein</fullName>
    </submittedName>
</protein>